<reference evidence="1 2" key="1">
    <citation type="journal article" date="2021" name="Hortic Res">
        <title>Chromosome-scale assembly of the Dendrobium chrysotoxum genome enhances the understanding of orchid evolution.</title>
        <authorList>
            <person name="Zhang Y."/>
            <person name="Zhang G.Q."/>
            <person name="Zhang D."/>
            <person name="Liu X.D."/>
            <person name="Xu X.Y."/>
            <person name="Sun W.H."/>
            <person name="Yu X."/>
            <person name="Zhu X."/>
            <person name="Wang Z.W."/>
            <person name="Zhao X."/>
            <person name="Zhong W.Y."/>
            <person name="Chen H."/>
            <person name="Yin W.L."/>
            <person name="Huang T."/>
            <person name="Niu S.C."/>
            <person name="Liu Z.J."/>
        </authorList>
    </citation>
    <scope>NUCLEOTIDE SEQUENCE [LARGE SCALE GENOMIC DNA]</scope>
    <source>
        <strain evidence="1">Lindl</strain>
    </source>
</reference>
<name>A0AAV7G8C1_DENCH</name>
<dbReference type="Proteomes" id="UP000775213">
    <property type="component" value="Unassembled WGS sequence"/>
</dbReference>
<evidence type="ECO:0000313" key="1">
    <source>
        <dbReference type="EMBL" id="KAH0452656.1"/>
    </source>
</evidence>
<accession>A0AAV7G8C1</accession>
<sequence length="110" mass="12437">MCTLGNSLLKDIEEKLGSRVGMLEMKVATIEEKLGSRVGLLEMKVVAIEEKLLEYNSTYKTDEKYELIFTYGNILIITLEIQHVYPNVCLACQPEFSLGIQYATTTNDPQ</sequence>
<organism evidence="1 2">
    <name type="scientific">Dendrobium chrysotoxum</name>
    <name type="common">Orchid</name>
    <dbReference type="NCBI Taxonomy" id="161865"/>
    <lineage>
        <taxon>Eukaryota</taxon>
        <taxon>Viridiplantae</taxon>
        <taxon>Streptophyta</taxon>
        <taxon>Embryophyta</taxon>
        <taxon>Tracheophyta</taxon>
        <taxon>Spermatophyta</taxon>
        <taxon>Magnoliopsida</taxon>
        <taxon>Liliopsida</taxon>
        <taxon>Asparagales</taxon>
        <taxon>Orchidaceae</taxon>
        <taxon>Epidendroideae</taxon>
        <taxon>Malaxideae</taxon>
        <taxon>Dendrobiinae</taxon>
        <taxon>Dendrobium</taxon>
    </lineage>
</organism>
<protein>
    <submittedName>
        <fullName evidence="1">Uncharacterized protein</fullName>
    </submittedName>
</protein>
<gene>
    <name evidence="1" type="ORF">IEQ34_019955</name>
</gene>
<comment type="caution">
    <text evidence="1">The sequence shown here is derived from an EMBL/GenBank/DDBJ whole genome shotgun (WGS) entry which is preliminary data.</text>
</comment>
<evidence type="ECO:0000313" key="2">
    <source>
        <dbReference type="Proteomes" id="UP000775213"/>
    </source>
</evidence>
<dbReference type="EMBL" id="JAGFBR010000017">
    <property type="protein sequence ID" value="KAH0452656.1"/>
    <property type="molecule type" value="Genomic_DNA"/>
</dbReference>
<proteinExistence type="predicted"/>
<keyword evidence="2" id="KW-1185">Reference proteome</keyword>
<dbReference type="AlphaFoldDB" id="A0AAV7G8C1"/>